<dbReference type="InterPro" id="IPR011989">
    <property type="entry name" value="ARM-like"/>
</dbReference>
<dbReference type="InterPro" id="IPR004155">
    <property type="entry name" value="PBS_lyase_HEAT"/>
</dbReference>
<keyword evidence="1" id="KW-1133">Transmembrane helix</keyword>
<dbReference type="SUPFAM" id="SSF48371">
    <property type="entry name" value="ARM repeat"/>
    <property type="match status" value="2"/>
</dbReference>
<gene>
    <name evidence="2" type="ORF">GJ685_08715</name>
</gene>
<dbReference type="Pfam" id="PF13646">
    <property type="entry name" value="HEAT_2"/>
    <property type="match status" value="1"/>
</dbReference>
<dbReference type="Proteomes" id="UP000489351">
    <property type="component" value="Unassembled WGS sequence"/>
</dbReference>
<organism evidence="2 3">
    <name type="scientific">Chlorobium phaeovibrioides</name>
    <dbReference type="NCBI Taxonomy" id="1094"/>
    <lineage>
        <taxon>Bacteria</taxon>
        <taxon>Pseudomonadati</taxon>
        <taxon>Chlorobiota</taxon>
        <taxon>Chlorobiia</taxon>
        <taxon>Chlorobiales</taxon>
        <taxon>Chlorobiaceae</taxon>
        <taxon>Chlorobium/Pelodictyon group</taxon>
        <taxon>Chlorobium</taxon>
    </lineage>
</organism>
<keyword evidence="1" id="KW-0472">Membrane</keyword>
<dbReference type="PANTHER" id="PTHR12697:SF5">
    <property type="entry name" value="DEOXYHYPUSINE HYDROXYLASE"/>
    <property type="match status" value="1"/>
</dbReference>
<dbReference type="EMBL" id="WUBZ01000050">
    <property type="protein sequence ID" value="MWV55135.1"/>
    <property type="molecule type" value="Genomic_DNA"/>
</dbReference>
<evidence type="ECO:0000313" key="3">
    <source>
        <dbReference type="Proteomes" id="UP000489351"/>
    </source>
</evidence>
<sequence length="366" mass="40235">MNAGQFKIIRWVSMDELLQIDVIVRVVVALALAVMTLSVFTLLLLVISRVGEHRVRRVREQLRRQLLMGLERRGGALEAGCFRHVDADVCIGVVACLAEELEERQCFMLPEVYASCGMGHLAGAAALRMHSRRFHKRLRTASYLPFIIERTEAIRVLIDALDDPMVDVRLEAAHSLGRLKAAEAVVPILEHLSLPGNWPLRRVTELIMLMEDAAVPPLLEYLSGDGGSIAGKVIAISALGTLEAGEASAMVRSFMKDPSPEIRIQAMRAAGSTDGMGALVGLRRGLLDPVWEVRASAAKALGKFPDEHSVSPLFHCLGDREWWVRFNAASSLLRQGPGGIAALRKALGHEDRFVREMSRMILEGVS</sequence>
<proteinExistence type="predicted"/>
<dbReference type="PANTHER" id="PTHR12697">
    <property type="entry name" value="PBS LYASE HEAT-LIKE PROTEIN"/>
    <property type="match status" value="1"/>
</dbReference>
<evidence type="ECO:0000256" key="1">
    <source>
        <dbReference type="SAM" id="Phobius"/>
    </source>
</evidence>
<dbReference type="Gene3D" id="1.25.10.10">
    <property type="entry name" value="Leucine-rich Repeat Variant"/>
    <property type="match status" value="2"/>
</dbReference>
<dbReference type="InterPro" id="IPR016024">
    <property type="entry name" value="ARM-type_fold"/>
</dbReference>
<accession>A0ABW9UQ04</accession>
<feature type="transmembrane region" description="Helical" evidence="1">
    <location>
        <begin position="22"/>
        <end position="47"/>
    </location>
</feature>
<evidence type="ECO:0000313" key="2">
    <source>
        <dbReference type="EMBL" id="MWV55135.1"/>
    </source>
</evidence>
<reference evidence="2 3" key="1">
    <citation type="submission" date="2019-11" db="EMBL/GenBank/DDBJ databases">
        <title>Green- and brown-colored morphotypes of Chlorobia in the stratified aquatic ecosystems of Kandalaksha Gulf (White Sea): A model for study of the accessory genome evolution.</title>
        <authorList>
            <person name="Grouzdev D.S."/>
        </authorList>
    </citation>
    <scope>NUCLEOTIDE SEQUENCE [LARGE SCALE GENOMIC DNA]</scope>
    <source>
        <strain evidence="2 3">ZM</strain>
    </source>
</reference>
<dbReference type="RefSeq" id="WP_160460316.1">
    <property type="nucleotide sequence ID" value="NZ_WUBZ01000050.1"/>
</dbReference>
<evidence type="ECO:0008006" key="4">
    <source>
        <dbReference type="Google" id="ProtNLM"/>
    </source>
</evidence>
<name>A0ABW9UQ04_CHLPH</name>
<comment type="caution">
    <text evidence="2">The sequence shown here is derived from an EMBL/GenBank/DDBJ whole genome shotgun (WGS) entry which is preliminary data.</text>
</comment>
<keyword evidence="3" id="KW-1185">Reference proteome</keyword>
<dbReference type="SMART" id="SM00567">
    <property type="entry name" value="EZ_HEAT"/>
    <property type="match status" value="5"/>
</dbReference>
<protein>
    <recommendedName>
        <fullName evidence="4">HEAT repeat domain-containing protein</fullName>
    </recommendedName>
</protein>
<keyword evidence="1" id="KW-0812">Transmembrane</keyword>